<dbReference type="Proteomes" id="UP001652395">
    <property type="component" value="Unassembled WGS sequence"/>
</dbReference>
<protein>
    <submittedName>
        <fullName evidence="1">Uncharacterized protein</fullName>
    </submittedName>
</protein>
<gene>
    <name evidence="1" type="ORF">OCV69_12645</name>
</gene>
<organism evidence="1 2">
    <name type="scientific">Alitiscatomonas aceti</name>
    <dbReference type="NCBI Taxonomy" id="2981724"/>
    <lineage>
        <taxon>Bacteria</taxon>
        <taxon>Bacillati</taxon>
        <taxon>Bacillota</taxon>
        <taxon>Clostridia</taxon>
        <taxon>Lachnospirales</taxon>
        <taxon>Lachnospiraceae</taxon>
        <taxon>Alitiscatomonas</taxon>
    </lineage>
</organism>
<dbReference type="EMBL" id="JAOQJF010000029">
    <property type="protein sequence ID" value="MCU6800768.1"/>
    <property type="molecule type" value="Genomic_DNA"/>
</dbReference>
<reference evidence="1 2" key="1">
    <citation type="journal article" date="2021" name="ISME Commun">
        <title>Automated analysis of genomic sequences facilitates high-throughput and comprehensive description of bacteria.</title>
        <authorList>
            <person name="Hitch T.C.A."/>
        </authorList>
    </citation>
    <scope>NUCLEOTIDE SEQUENCE [LARGE SCALE GENOMIC DNA]</scope>
    <source>
        <strain evidence="2">f_CCE</strain>
    </source>
</reference>
<evidence type="ECO:0000313" key="2">
    <source>
        <dbReference type="Proteomes" id="UP001652395"/>
    </source>
</evidence>
<accession>A0ABT2V1L5</accession>
<comment type="caution">
    <text evidence="1">The sequence shown here is derived from an EMBL/GenBank/DDBJ whole genome shotgun (WGS) entry which is preliminary data.</text>
</comment>
<proteinExistence type="predicted"/>
<dbReference type="RefSeq" id="WP_158359514.1">
    <property type="nucleotide sequence ID" value="NZ_JAOQJF010000029.1"/>
</dbReference>
<sequence length="73" mass="8515">MQVKVMSRIYRMSKTEYQGLLQVASEQVPFGIYAVEKQGYAELRCDRCNSVTRLKELTRQFKSQGFKVYANGR</sequence>
<keyword evidence="2" id="KW-1185">Reference proteome</keyword>
<evidence type="ECO:0000313" key="1">
    <source>
        <dbReference type="EMBL" id="MCU6800768.1"/>
    </source>
</evidence>
<name>A0ABT2V1L5_9FIRM</name>